<evidence type="ECO:0000313" key="14">
    <source>
        <dbReference type="Proteomes" id="UP000075714"/>
    </source>
</evidence>
<sequence>MPTRCAPLATSSPPAPRHKRVGLWAWLSFGYVSPLLAKAQRGQLEEPDAAKVLPSLFYVADGAAAYEAEAAATGGNSYRDRPEATSLGEGWGWAAGLTALLVFRLYSSRQMLWLGRKLGLIMMQQMMAVLYGKILRLSPARNADMFGRAVNLISGDCWRFIMGISLWPFAPLGPLLVLVVLLMISLELDFVSALMGVLTPLALIPIAIGLARMTTTYRKKMAKHTDERLKLLEEAAEGILTVKMLVLEEPIRARIEAARAAEAYYIRAINRVRGLTVAMDYSMVPLASFMTFAVHSSSSSTAGDREANITIPEQGVTAVILAAGDGKGAVGGGKEGAVSSRMLAASLATSTPSTPLSPMSPRSGDVDGGDGGQDSPTSGPAKGPQGPDPERSPPPSSTAAAALSGVAFEARPGELLAVVGPTGAGKSTLLAALMGERPVLFAGSVRDNIVLWAPAKAVDEGWYRRVLAACCLEDDLAQWPAGEDTLIGERGANLSGGQQARIALARAVYARPSVALLDDPLSALDPRVARDIFHRAIGPEGLLAEAGSTRVLVTHGGQFLPRCDRVLALRAGRPVVCGPWAEVEGHEEMQRFKAVDEEEGEQEQQQEGEADLGADTEDSDGEAYEHEHEVETDDEDHRASRRHGGGSMARGAGDPAAAAAGSMRRGGAREVQRSPTLVRATSDAVRMFLRFLSTKRADGAGGSMRRDHTLGRRIAAAREEGVTEERVEAADQQADPPPGGAMGHGDSSLGDIHVVVEMDDGGEQMPGAQGHQQGRRASAESAGRQAAGVATPPAARAFAGAGTHDDGDSSRPASRHASVASIARTTMAANAAAGGGGGGGAGGGAGGGGPRAGSVTSVRSAATGAGSGGGGGSKRNSTDQHRQHHARSPPQQSQQAQQAAQERLAPEQLQSGGLSRLMTAFRSPQASRQGTMSRPLRALGASEMGGWGREGPARWGSWRAPSMRRALQFRLKAKNRVTGTIKFLEGLGVSLAVTGALVGEPEERATGGVAWSVYGDYLRRLGLVTLALVLAACTAAQAAYVAVGWWLADWARASTAEQGDVRWLWVYALLTGLTGLTACVRSALFFDAATHIGTLIHNEMIGRVLAAPLSFFLVQPSGRLLTRFSKDMLRLDDYLGFVVFDCLQVSFHLLGALVLTAIAMPYTLIPLLPVGVGIYLLRERSLAGTIQMERLDGVTRSPVTQAVVLALAITQMVYLVAELQWLAKQTAEVASCMTNVERLLAYQQLPREEDEAEMLALAAAEDEEGRPAVGRGSLRRVVTAAGEPPAGWPRCGELRFEGVTSAYRPGLPPVLRDLTFTIPAGSSCGVVGRTGSGKSSLMLALFRLIELSSGVIRLDGRDTAAVPLGRLRRQLAIIPQDPVLFSGSLRSNLDPGRRLTEAQLWGALDAVALRGSVEALPGGLDAPVSGRSGGISVGQKQLLCVARALLQDAKVLALDEATANVDHETDKMIQNAVRTFIRADSSFDSSYGGSCYPVAGGADSGGNGGGGNGGGGNGGGGNGGGGNGGGRVLLMIAHRLQTVMGADQLLVLQAGELAEAGPPRQLAEGTGLFASMVAASKAGDAGGGGGGGEGAGGGAGGAAGEGGK</sequence>
<dbReference type="STRING" id="33097.A0A150FZW6"/>
<gene>
    <name evidence="13" type="ORF">GPECTOR_100g14</name>
</gene>
<feature type="domain" description="ABC transmembrane type-1" evidence="12">
    <location>
        <begin position="1027"/>
        <end position="1177"/>
    </location>
</feature>
<evidence type="ECO:0000256" key="8">
    <source>
        <dbReference type="ARBA" id="ARBA00023136"/>
    </source>
</evidence>
<dbReference type="GO" id="GO:0016887">
    <property type="term" value="F:ATP hydrolysis activity"/>
    <property type="evidence" value="ECO:0007669"/>
    <property type="project" value="InterPro"/>
</dbReference>
<evidence type="ECO:0000256" key="1">
    <source>
        <dbReference type="ARBA" id="ARBA00004141"/>
    </source>
</evidence>
<feature type="compositionally biased region" description="Gly residues" evidence="9">
    <location>
        <begin position="833"/>
        <end position="851"/>
    </location>
</feature>
<feature type="region of interest" description="Disordered" evidence="9">
    <location>
        <begin position="1580"/>
        <end position="1604"/>
    </location>
</feature>
<dbReference type="InterPro" id="IPR017871">
    <property type="entry name" value="ABC_transporter-like_CS"/>
</dbReference>
<evidence type="ECO:0000256" key="10">
    <source>
        <dbReference type="SAM" id="Phobius"/>
    </source>
</evidence>
<keyword evidence="7 10" id="KW-1133">Transmembrane helix</keyword>
<evidence type="ECO:0000313" key="13">
    <source>
        <dbReference type="EMBL" id="KXZ43142.1"/>
    </source>
</evidence>
<name>A0A150FZW6_GONPE</name>
<feature type="region of interest" description="Disordered" evidence="9">
    <location>
        <begin position="719"/>
        <end position="748"/>
    </location>
</feature>
<evidence type="ECO:0000256" key="3">
    <source>
        <dbReference type="ARBA" id="ARBA00022448"/>
    </source>
</evidence>
<feature type="transmembrane region" description="Helical" evidence="10">
    <location>
        <begin position="1064"/>
        <end position="1084"/>
    </location>
</feature>
<dbReference type="PROSITE" id="PS00211">
    <property type="entry name" value="ABC_TRANSPORTER_1"/>
    <property type="match status" value="2"/>
</dbReference>
<keyword evidence="4 10" id="KW-0812">Transmembrane</keyword>
<dbReference type="PANTHER" id="PTHR24223">
    <property type="entry name" value="ATP-BINDING CASSETTE SUB-FAMILY C"/>
    <property type="match status" value="1"/>
</dbReference>
<dbReference type="CDD" id="cd03244">
    <property type="entry name" value="ABCC_MRP_domain2"/>
    <property type="match status" value="1"/>
</dbReference>
<dbReference type="InterPro" id="IPR011527">
    <property type="entry name" value="ABC1_TM_dom"/>
</dbReference>
<feature type="domain" description="ABC transporter" evidence="11">
    <location>
        <begin position="1294"/>
        <end position="1575"/>
    </location>
</feature>
<feature type="compositionally biased region" description="Low complexity" evidence="9">
    <location>
        <begin position="649"/>
        <end position="665"/>
    </location>
</feature>
<dbReference type="Gene3D" id="1.20.1560.10">
    <property type="entry name" value="ABC transporter type 1, transmembrane domain"/>
    <property type="match status" value="2"/>
</dbReference>
<dbReference type="SMART" id="SM00382">
    <property type="entry name" value="AAA"/>
    <property type="match status" value="2"/>
</dbReference>
<dbReference type="InterPro" id="IPR027417">
    <property type="entry name" value="P-loop_NTPase"/>
</dbReference>
<proteinExistence type="inferred from homology"/>
<comment type="subcellular location">
    <subcellularLocation>
        <location evidence="1">Membrane</location>
        <topology evidence="1">Multi-pass membrane protein</topology>
    </subcellularLocation>
</comment>
<feature type="region of interest" description="Disordered" evidence="9">
    <location>
        <begin position="761"/>
        <end position="819"/>
    </location>
</feature>
<feature type="transmembrane region" description="Helical" evidence="10">
    <location>
        <begin position="1134"/>
        <end position="1153"/>
    </location>
</feature>
<feature type="domain" description="ABC transmembrane type-1" evidence="12">
    <location>
        <begin position="84"/>
        <end position="294"/>
    </location>
</feature>
<dbReference type="SUPFAM" id="SSF90123">
    <property type="entry name" value="ABC transporter transmembrane region"/>
    <property type="match status" value="2"/>
</dbReference>
<evidence type="ECO:0000256" key="6">
    <source>
        <dbReference type="ARBA" id="ARBA00022840"/>
    </source>
</evidence>
<feature type="compositionally biased region" description="Acidic residues" evidence="9">
    <location>
        <begin position="596"/>
        <end position="622"/>
    </location>
</feature>
<dbReference type="InterPro" id="IPR003593">
    <property type="entry name" value="AAA+_ATPase"/>
</dbReference>
<keyword evidence="6" id="KW-0067">ATP-binding</keyword>
<keyword evidence="14" id="KW-1185">Reference proteome</keyword>
<feature type="compositionally biased region" description="Low complexity" evidence="9">
    <location>
        <begin position="786"/>
        <end position="802"/>
    </location>
</feature>
<evidence type="ECO:0000256" key="4">
    <source>
        <dbReference type="ARBA" id="ARBA00022692"/>
    </source>
</evidence>
<dbReference type="InterPro" id="IPR036640">
    <property type="entry name" value="ABC1_TM_sf"/>
</dbReference>
<feature type="transmembrane region" description="Helical" evidence="10">
    <location>
        <begin position="1018"/>
        <end position="1043"/>
    </location>
</feature>
<comment type="similarity">
    <text evidence="2">Belongs to the ABC transporter superfamily. ABCC family. Conjugate transporter (TC 3.A.1.208) subfamily.</text>
</comment>
<feature type="compositionally biased region" description="Low complexity" evidence="9">
    <location>
        <begin position="348"/>
        <end position="357"/>
    </location>
</feature>
<dbReference type="PROSITE" id="PS50893">
    <property type="entry name" value="ABC_TRANSPORTER_2"/>
    <property type="match status" value="2"/>
</dbReference>
<organism evidence="13 14">
    <name type="scientific">Gonium pectorale</name>
    <name type="common">Green alga</name>
    <dbReference type="NCBI Taxonomy" id="33097"/>
    <lineage>
        <taxon>Eukaryota</taxon>
        <taxon>Viridiplantae</taxon>
        <taxon>Chlorophyta</taxon>
        <taxon>core chlorophytes</taxon>
        <taxon>Chlorophyceae</taxon>
        <taxon>CS clade</taxon>
        <taxon>Chlamydomonadales</taxon>
        <taxon>Volvocaceae</taxon>
        <taxon>Gonium</taxon>
    </lineage>
</organism>
<dbReference type="GO" id="GO:0016020">
    <property type="term" value="C:membrane"/>
    <property type="evidence" value="ECO:0007669"/>
    <property type="project" value="UniProtKB-SubCell"/>
</dbReference>
<evidence type="ECO:0000259" key="12">
    <source>
        <dbReference type="PROSITE" id="PS50929"/>
    </source>
</evidence>
<feature type="compositionally biased region" description="Basic and acidic residues" evidence="9">
    <location>
        <begin position="719"/>
        <end position="729"/>
    </location>
</feature>
<dbReference type="InterPro" id="IPR003439">
    <property type="entry name" value="ABC_transporter-like_ATP-bd"/>
</dbReference>
<feature type="transmembrane region" description="Helical" evidence="10">
    <location>
        <begin position="1104"/>
        <end position="1122"/>
    </location>
</feature>
<feature type="compositionally biased region" description="Low complexity" evidence="9">
    <location>
        <begin position="888"/>
        <end position="905"/>
    </location>
</feature>
<accession>A0A150FZW6</accession>
<evidence type="ECO:0000256" key="5">
    <source>
        <dbReference type="ARBA" id="ARBA00022741"/>
    </source>
</evidence>
<comment type="caution">
    <text evidence="13">The sequence shown here is derived from an EMBL/GenBank/DDBJ whole genome shotgun (WGS) entry which is preliminary data.</text>
</comment>
<evidence type="ECO:0000259" key="11">
    <source>
        <dbReference type="PROSITE" id="PS50893"/>
    </source>
</evidence>
<feature type="region of interest" description="Disordered" evidence="9">
    <location>
        <begin position="593"/>
        <end position="677"/>
    </location>
</feature>
<evidence type="ECO:0000256" key="9">
    <source>
        <dbReference type="SAM" id="MobiDB-lite"/>
    </source>
</evidence>
<dbReference type="SUPFAM" id="SSF52540">
    <property type="entry name" value="P-loop containing nucleoside triphosphate hydrolases"/>
    <property type="match status" value="3"/>
</dbReference>
<feature type="transmembrane region" description="Helical" evidence="10">
    <location>
        <begin position="190"/>
        <end position="211"/>
    </location>
</feature>
<dbReference type="EMBL" id="LSYV01000101">
    <property type="protein sequence ID" value="KXZ43142.1"/>
    <property type="molecule type" value="Genomic_DNA"/>
</dbReference>
<dbReference type="Gene3D" id="3.40.50.300">
    <property type="entry name" value="P-loop containing nucleotide triphosphate hydrolases"/>
    <property type="match status" value="2"/>
</dbReference>
<protein>
    <submittedName>
        <fullName evidence="13">Uncharacterized protein</fullName>
    </submittedName>
</protein>
<dbReference type="GO" id="GO:0140359">
    <property type="term" value="F:ABC-type transporter activity"/>
    <property type="evidence" value="ECO:0007669"/>
    <property type="project" value="InterPro"/>
</dbReference>
<keyword evidence="3" id="KW-0813">Transport</keyword>
<dbReference type="Pfam" id="PF00005">
    <property type="entry name" value="ABC_tran"/>
    <property type="match status" value="2"/>
</dbReference>
<feature type="domain" description="ABC transporter" evidence="11">
    <location>
        <begin position="384"/>
        <end position="596"/>
    </location>
</feature>
<keyword evidence="5" id="KW-0547">Nucleotide-binding</keyword>
<dbReference type="InterPro" id="IPR050173">
    <property type="entry name" value="ABC_transporter_C-like"/>
</dbReference>
<dbReference type="FunFam" id="3.40.50.300:FF:000163">
    <property type="entry name" value="Multidrug resistance-associated protein member 4"/>
    <property type="match status" value="1"/>
</dbReference>
<feature type="region of interest" description="Disordered" evidence="9">
    <location>
        <begin position="833"/>
        <end position="905"/>
    </location>
</feature>
<dbReference type="Proteomes" id="UP000075714">
    <property type="component" value="Unassembled WGS sequence"/>
</dbReference>
<dbReference type="GO" id="GO:0005524">
    <property type="term" value="F:ATP binding"/>
    <property type="evidence" value="ECO:0007669"/>
    <property type="project" value="UniProtKB-KW"/>
</dbReference>
<dbReference type="PANTHER" id="PTHR24223:SF453">
    <property type="entry name" value="ABC TRANSPORTER"/>
    <property type="match status" value="1"/>
</dbReference>
<dbReference type="Pfam" id="PF00664">
    <property type="entry name" value="ABC_membrane"/>
    <property type="match status" value="2"/>
</dbReference>
<feature type="transmembrane region" description="Helical" evidence="10">
    <location>
        <begin position="160"/>
        <end position="184"/>
    </location>
</feature>
<keyword evidence="8 10" id="KW-0472">Membrane</keyword>
<dbReference type="OrthoDB" id="6500128at2759"/>
<feature type="region of interest" description="Disordered" evidence="9">
    <location>
        <begin position="348"/>
        <end position="400"/>
    </location>
</feature>
<evidence type="ECO:0000256" key="2">
    <source>
        <dbReference type="ARBA" id="ARBA00009726"/>
    </source>
</evidence>
<dbReference type="PROSITE" id="PS50929">
    <property type="entry name" value="ABC_TM1F"/>
    <property type="match status" value="2"/>
</dbReference>
<evidence type="ECO:0000256" key="7">
    <source>
        <dbReference type="ARBA" id="ARBA00022989"/>
    </source>
</evidence>
<reference evidence="14" key="1">
    <citation type="journal article" date="2016" name="Nat. Commun.">
        <title>The Gonium pectorale genome demonstrates co-option of cell cycle regulation during the evolution of multicellularity.</title>
        <authorList>
            <person name="Hanschen E.R."/>
            <person name="Marriage T.N."/>
            <person name="Ferris P.J."/>
            <person name="Hamaji T."/>
            <person name="Toyoda A."/>
            <person name="Fujiyama A."/>
            <person name="Neme R."/>
            <person name="Noguchi H."/>
            <person name="Minakuchi Y."/>
            <person name="Suzuki M."/>
            <person name="Kawai-Toyooka H."/>
            <person name="Smith D.R."/>
            <person name="Sparks H."/>
            <person name="Anderson J."/>
            <person name="Bakaric R."/>
            <person name="Luria V."/>
            <person name="Karger A."/>
            <person name="Kirschner M.W."/>
            <person name="Durand P.M."/>
            <person name="Michod R.E."/>
            <person name="Nozaki H."/>
            <person name="Olson B.J."/>
        </authorList>
    </citation>
    <scope>NUCLEOTIDE SEQUENCE [LARGE SCALE GENOMIC DNA]</scope>
    <source>
        <strain evidence="14">NIES-2863</strain>
    </source>
</reference>